<dbReference type="Proteomes" id="UP001411173">
    <property type="component" value="Unassembled WGS sequence"/>
</dbReference>
<proteinExistence type="predicted"/>
<keyword evidence="2" id="KW-1185">Reference proteome</keyword>
<reference evidence="1 2" key="1">
    <citation type="submission" date="2024-02" db="EMBL/GenBank/DDBJ databases">
        <title>Whole genome of MDR Enterobacteriaceae from southern Thailand.</title>
        <authorList>
            <person name="Surachat K."/>
        </authorList>
    </citation>
    <scope>NUCLEOTIDE SEQUENCE [LARGE SCALE GENOMIC DNA]</scope>
    <source>
        <strain evidence="1 2">PSU_29</strain>
    </source>
</reference>
<name>A0ABU9UZ44_9ENTR</name>
<evidence type="ECO:0000313" key="2">
    <source>
        <dbReference type="Proteomes" id="UP001411173"/>
    </source>
</evidence>
<dbReference type="RefSeq" id="WP_343193028.1">
    <property type="nucleotide sequence ID" value="NZ_JBCIVJ010000001.1"/>
</dbReference>
<evidence type="ECO:0000313" key="1">
    <source>
        <dbReference type="EMBL" id="MEN0577650.1"/>
    </source>
</evidence>
<comment type="caution">
    <text evidence="1">The sequence shown here is derived from an EMBL/GenBank/DDBJ whole genome shotgun (WGS) entry which is preliminary data.</text>
</comment>
<gene>
    <name evidence="1" type="ORF">AAIG39_01330</name>
</gene>
<organism evidence="1 2">
    <name type="scientific">Phytobacter palmae</name>
    <dbReference type="NCBI Taxonomy" id="1855371"/>
    <lineage>
        <taxon>Bacteria</taxon>
        <taxon>Pseudomonadati</taxon>
        <taxon>Pseudomonadota</taxon>
        <taxon>Gammaproteobacteria</taxon>
        <taxon>Enterobacterales</taxon>
        <taxon>Enterobacteriaceae</taxon>
        <taxon>Phytobacter</taxon>
    </lineage>
</organism>
<accession>A0ABU9UZ44</accession>
<protein>
    <recommendedName>
        <fullName evidence="3">DUF3944 domain-containing protein</fullName>
    </recommendedName>
</protein>
<dbReference type="EMBL" id="JBCIVJ010000001">
    <property type="protein sequence ID" value="MEN0577650.1"/>
    <property type="molecule type" value="Genomic_DNA"/>
</dbReference>
<evidence type="ECO:0008006" key="3">
    <source>
        <dbReference type="Google" id="ProtNLM"/>
    </source>
</evidence>
<sequence length="269" mass="28967">MDRQTTSPLLIDQAQPLDALLRKAMAADLAALADTLTDNGRGRVSLKEETKKSILLHKRQQTLHTIAPVLATEICAFGGNTVANAFRQKKSPAYAVVALDVAKRIGAKVNKNATVAEIERAIIEKTLLKALKGGKKEELKALFKEQQLTVDHAQISQLLNEGKAEDVLRLLIASCGPYAVSRMVNAAMLPALNLALKAGLPALGKVIAGRAPTLLNPIAAVLSAAWMTYDLTGPAYRVTIPAVIRIACIRQADIQQQADTFCMELKQCL</sequence>